<keyword evidence="2" id="KW-1185">Reference proteome</keyword>
<dbReference type="OrthoDB" id="7054714at2"/>
<evidence type="ECO:0000313" key="1">
    <source>
        <dbReference type="EMBL" id="PMS16163.1"/>
    </source>
</evidence>
<evidence type="ECO:0000313" key="2">
    <source>
        <dbReference type="Proteomes" id="UP000235616"/>
    </source>
</evidence>
<name>A0A2N7VG89_9BURK</name>
<dbReference type="AlphaFoldDB" id="A0A2N7VG89"/>
<dbReference type="InterPro" id="IPR008863">
    <property type="entry name" value="Toxic_anion-R_TelA"/>
</dbReference>
<evidence type="ECO:0008006" key="3">
    <source>
        <dbReference type="Google" id="ProtNLM"/>
    </source>
</evidence>
<organism evidence="1 2">
    <name type="scientific">Trinickia dabaoshanensis</name>
    <dbReference type="NCBI Taxonomy" id="564714"/>
    <lineage>
        <taxon>Bacteria</taxon>
        <taxon>Pseudomonadati</taxon>
        <taxon>Pseudomonadota</taxon>
        <taxon>Betaproteobacteria</taxon>
        <taxon>Burkholderiales</taxon>
        <taxon>Burkholderiaceae</taxon>
        <taxon>Trinickia</taxon>
    </lineage>
</organism>
<dbReference type="Proteomes" id="UP000235616">
    <property type="component" value="Unassembled WGS sequence"/>
</dbReference>
<gene>
    <name evidence="1" type="ORF">C0Z18_24550</name>
</gene>
<protein>
    <recommendedName>
        <fullName evidence="3">Toxic anion resistance protein</fullName>
    </recommendedName>
</protein>
<dbReference type="Pfam" id="PF05816">
    <property type="entry name" value="TelA"/>
    <property type="match status" value="1"/>
</dbReference>
<comment type="caution">
    <text evidence="1">The sequence shown here is derived from an EMBL/GenBank/DDBJ whole genome shotgun (WGS) entry which is preliminary data.</text>
</comment>
<dbReference type="RefSeq" id="WP_102648047.1">
    <property type="nucleotide sequence ID" value="NZ_PNYA01000026.1"/>
</dbReference>
<proteinExistence type="predicted"/>
<dbReference type="EMBL" id="PNYA01000026">
    <property type="protein sequence ID" value="PMS16163.1"/>
    <property type="molecule type" value="Genomic_DNA"/>
</dbReference>
<reference evidence="1 2" key="1">
    <citation type="submission" date="2018-01" db="EMBL/GenBank/DDBJ databases">
        <title>Whole genome analyses suggest that Burkholderia sensu lato contains two further novel genera in the rhizoxinica-symbiotica group Mycetohabitans gen. nov., and Trinickia gen. nov.: implications for the evolution of diazotrophy and nodulation in the Burkholderiaceae.</title>
        <authorList>
            <person name="Estrada-de los Santos P."/>
            <person name="Palmer M."/>
            <person name="Chavez-Ramirez B."/>
            <person name="Beukes C."/>
            <person name="Steenkamp E.T."/>
            <person name="Hirsch A.M."/>
            <person name="Manyaka P."/>
            <person name="Maluk M."/>
            <person name="Lafos M."/>
            <person name="Crook M."/>
            <person name="Gross E."/>
            <person name="Simon M.F."/>
            <person name="Bueno dos Reis Junior F."/>
            <person name="Poole P.S."/>
            <person name="Venter S.N."/>
            <person name="James E.K."/>
        </authorList>
    </citation>
    <scope>NUCLEOTIDE SEQUENCE [LARGE SCALE GENOMIC DNA]</scope>
    <source>
        <strain evidence="1 2">GIMN1.004</strain>
    </source>
</reference>
<sequence length="430" mass="46111">MTDETSNMKPTDTSETPLDLSAYLNQETEPSTAAEPSLAIVAAEPALPANLPPEVLAPMAPMARFVDLSSLSPEQRAIAQERADAIRFDDATSTLNFVDNALAPLATASRRLLSETTVGEAGEIGRIAAAVIDGIKILRIEELQEEAREVAPKATGFLSRLGRLGKVAHGAIKSFQENRKAFLALMDEEVARARRIKSDLMITIQQLDQQSQSVRTGVSELSIGIAAMQIALDRGLLEAEQLRQVALRTNTAGDAAIAMDYRNTLANFRGRIADLREAVISAASLIPLIASNRKAAETRASKLSTGIMVTIPRLMAVAAQAVVQADTRRAGEESEKLDDAARKITELAVQGTHAAAVDAARSLGGDPRNLETLAAAADQSIATMKEVQEIEQQVLAQDREREQKLIAIRDKLVAGMRGVQTQALSRPLGE</sequence>
<accession>A0A2N7VG89</accession>